<accession>A0A318JEM7</accession>
<keyword evidence="3" id="KW-1185">Reference proteome</keyword>
<dbReference type="InterPro" id="IPR021762">
    <property type="entry name" value="DUF3325"/>
</dbReference>
<dbReference type="Pfam" id="PF11804">
    <property type="entry name" value="DUF3325"/>
    <property type="match status" value="1"/>
</dbReference>
<reference evidence="2 3" key="1">
    <citation type="submission" date="2018-05" db="EMBL/GenBank/DDBJ databases">
        <title>Genomic Encyclopedia of Type Strains, Phase IV (KMG-IV): sequencing the most valuable type-strain genomes for metagenomic binning, comparative biology and taxonomic classification.</title>
        <authorList>
            <person name="Goeker M."/>
        </authorList>
    </citation>
    <scope>NUCLEOTIDE SEQUENCE [LARGE SCALE GENOMIC DNA]</scope>
    <source>
        <strain evidence="2 3">DSM 19792</strain>
    </source>
</reference>
<gene>
    <name evidence="2" type="ORF">DFR42_101592</name>
</gene>
<evidence type="ECO:0000256" key="1">
    <source>
        <dbReference type="SAM" id="Phobius"/>
    </source>
</evidence>
<feature type="transmembrane region" description="Helical" evidence="1">
    <location>
        <begin position="40"/>
        <end position="62"/>
    </location>
</feature>
<evidence type="ECO:0000313" key="3">
    <source>
        <dbReference type="Proteomes" id="UP000247792"/>
    </source>
</evidence>
<name>A0A318JEM7_9BURK</name>
<keyword evidence="1" id="KW-0472">Membrane</keyword>
<evidence type="ECO:0000313" key="2">
    <source>
        <dbReference type="EMBL" id="PXX47016.1"/>
    </source>
</evidence>
<protein>
    <submittedName>
        <fullName evidence="2">Uncharacterized protein DUF3325</fullName>
    </submittedName>
</protein>
<sequence>MLDSMFLAGALIASVAGMGWLALAMETHWEQVRGSDLRSLRITTQLRCMGAAGLFVSLLFCLKVDHASMAALVWVMTLAIAAVSTAFTLTWRPRWLRILVFWVRR</sequence>
<dbReference type="Proteomes" id="UP000247792">
    <property type="component" value="Unassembled WGS sequence"/>
</dbReference>
<proteinExistence type="predicted"/>
<organism evidence="2 3">
    <name type="scientific">Undibacterium pigrum</name>
    <dbReference type="NCBI Taxonomy" id="401470"/>
    <lineage>
        <taxon>Bacteria</taxon>
        <taxon>Pseudomonadati</taxon>
        <taxon>Pseudomonadota</taxon>
        <taxon>Betaproteobacteria</taxon>
        <taxon>Burkholderiales</taxon>
        <taxon>Oxalobacteraceae</taxon>
        <taxon>Undibacterium</taxon>
    </lineage>
</organism>
<comment type="caution">
    <text evidence="2">The sequence shown here is derived from an EMBL/GenBank/DDBJ whole genome shotgun (WGS) entry which is preliminary data.</text>
</comment>
<keyword evidence="1" id="KW-0812">Transmembrane</keyword>
<feature type="transmembrane region" description="Helical" evidence="1">
    <location>
        <begin position="69"/>
        <end position="91"/>
    </location>
</feature>
<dbReference type="EMBL" id="QJKB01000001">
    <property type="protein sequence ID" value="PXX47016.1"/>
    <property type="molecule type" value="Genomic_DNA"/>
</dbReference>
<keyword evidence="1" id="KW-1133">Transmembrane helix</keyword>
<dbReference type="AlphaFoldDB" id="A0A318JEM7"/>